<dbReference type="Pfam" id="PF00583">
    <property type="entry name" value="Acetyltransf_1"/>
    <property type="match status" value="1"/>
</dbReference>
<feature type="domain" description="N-acetyltransferase" evidence="1">
    <location>
        <begin position="3"/>
        <end position="174"/>
    </location>
</feature>
<dbReference type="CDD" id="cd04301">
    <property type="entry name" value="NAT_SF"/>
    <property type="match status" value="1"/>
</dbReference>
<dbReference type="Gene3D" id="3.40.630.30">
    <property type="match status" value="1"/>
</dbReference>
<dbReference type="InterPro" id="IPR000182">
    <property type="entry name" value="GNAT_dom"/>
</dbReference>
<sequence length="174" mass="20644">MNIHFRKMLKPEENVVEALNRWENDTKLVPLTRPNKDRVELESKRIITMEDLYQRLEFHEIYLIFVDDQLVGEMNYMVDPPHLFKRTEGTAWLGITIGESVGRGKGIGYQALSYLENEMKRNGLKRIELGVFEFNTTAQKLYQKLGYSEIGRVEAFTYYQDRMWADIRMEKLIK</sequence>
<gene>
    <name evidence="2" type="ORF">ABE65_005880</name>
</gene>
<dbReference type="PANTHER" id="PTHR43415:SF3">
    <property type="entry name" value="GNAT-FAMILY ACETYLTRANSFERASE"/>
    <property type="match status" value="1"/>
</dbReference>
<organism evidence="2 3">
    <name type="scientific">Fictibacillus phosphorivorans</name>
    <dbReference type="NCBI Taxonomy" id="1221500"/>
    <lineage>
        <taxon>Bacteria</taxon>
        <taxon>Bacillati</taxon>
        <taxon>Bacillota</taxon>
        <taxon>Bacilli</taxon>
        <taxon>Bacillales</taxon>
        <taxon>Fictibacillaceae</taxon>
        <taxon>Fictibacillus</taxon>
    </lineage>
</organism>
<evidence type="ECO:0000313" key="2">
    <source>
        <dbReference type="EMBL" id="ANC76357.1"/>
    </source>
</evidence>
<evidence type="ECO:0000259" key="1">
    <source>
        <dbReference type="PROSITE" id="PS51186"/>
    </source>
</evidence>
<proteinExistence type="predicted"/>
<dbReference type="PROSITE" id="PS51186">
    <property type="entry name" value="GNAT"/>
    <property type="match status" value="1"/>
</dbReference>
<reference evidence="2 3" key="1">
    <citation type="submission" date="2016-04" db="EMBL/GenBank/DDBJ databases">
        <title>Complete genome sequence of Fictibacillus phosphorivorans G25-29, a strain toxic to nematodes.</title>
        <authorList>
            <person name="Zheng Z."/>
        </authorList>
    </citation>
    <scope>NUCLEOTIDE SEQUENCE [LARGE SCALE GENOMIC DNA]</scope>
    <source>
        <strain evidence="2 3">G25-29</strain>
    </source>
</reference>
<dbReference type="RefSeq" id="WP_066392333.1">
    <property type="nucleotide sequence ID" value="NZ_CP015378.1"/>
</dbReference>
<name>A0A160IKE3_9BACL</name>
<evidence type="ECO:0000313" key="3">
    <source>
        <dbReference type="Proteomes" id="UP000076623"/>
    </source>
</evidence>
<protein>
    <submittedName>
        <fullName evidence="2">GNAT family N-acetyltransferase</fullName>
    </submittedName>
</protein>
<dbReference type="GO" id="GO:0016747">
    <property type="term" value="F:acyltransferase activity, transferring groups other than amino-acyl groups"/>
    <property type="evidence" value="ECO:0007669"/>
    <property type="project" value="InterPro"/>
</dbReference>
<dbReference type="Proteomes" id="UP000076623">
    <property type="component" value="Chromosome"/>
</dbReference>
<dbReference type="EMBL" id="CP015378">
    <property type="protein sequence ID" value="ANC76357.1"/>
    <property type="molecule type" value="Genomic_DNA"/>
</dbReference>
<dbReference type="AlphaFoldDB" id="A0A160IKE3"/>
<keyword evidence="2" id="KW-0808">Transferase</keyword>
<keyword evidence="3" id="KW-1185">Reference proteome</keyword>
<dbReference type="InterPro" id="IPR016181">
    <property type="entry name" value="Acyl_CoA_acyltransferase"/>
</dbReference>
<dbReference type="STRING" id="1221500.ABE65_005880"/>
<accession>A0A160IKE3</accession>
<dbReference type="PANTHER" id="PTHR43415">
    <property type="entry name" value="SPERMIDINE N(1)-ACETYLTRANSFERASE"/>
    <property type="match status" value="1"/>
</dbReference>
<dbReference type="SUPFAM" id="SSF55729">
    <property type="entry name" value="Acyl-CoA N-acyltransferases (Nat)"/>
    <property type="match status" value="1"/>
</dbReference>
<dbReference type="KEGG" id="fpn:ABE65_005880"/>